<sequence>MAEGDDSFSKSIEQENPTVPPPPPPRETPTRPTLRFTGCDAFGNFVVQHVLNLNNLRCTYDIAVCLRGHYVELSCTHGGRYIVEKLLEREETGVLVVAELLECERDKLLRLARSVYGNFVVVTALKVTREDLYRGLVNKLKPLLPLLRRSHQSITIAEILESVP</sequence>
<feature type="compositionally biased region" description="Pro residues" evidence="7">
    <location>
        <begin position="18"/>
        <end position="27"/>
    </location>
</feature>
<dbReference type="GO" id="GO:0005737">
    <property type="term" value="C:cytoplasm"/>
    <property type="evidence" value="ECO:0007669"/>
    <property type="project" value="UniProtKB-SubCell"/>
</dbReference>
<evidence type="ECO:0000313" key="12">
    <source>
        <dbReference type="Proteomes" id="UP000011750"/>
    </source>
</evidence>
<feature type="region of interest" description="Disordered" evidence="7">
    <location>
        <begin position="1"/>
        <end position="32"/>
    </location>
</feature>
<keyword evidence="3" id="KW-0677">Repeat</keyword>
<evidence type="ECO:0000256" key="6">
    <source>
        <dbReference type="PROSITE-ProRule" id="PRU00317"/>
    </source>
</evidence>
<dbReference type="Gene3D" id="1.25.10.10">
    <property type="entry name" value="Leucine-rich Repeat Variant"/>
    <property type="match status" value="1"/>
</dbReference>
<dbReference type="EnsemblPlants" id="Bra002552.1">
    <property type="protein sequence ID" value="Bra002552.1-P"/>
    <property type="gene ID" value="Bra002552"/>
</dbReference>
<reference evidence="10" key="3">
    <citation type="submission" date="2018-11" db="EMBL/GenBank/DDBJ databases">
        <authorList>
            <consortium name="Genoscope - CEA"/>
            <person name="William W."/>
        </authorList>
    </citation>
    <scope>NUCLEOTIDE SEQUENCE</scope>
</reference>
<protein>
    <recommendedName>
        <fullName evidence="8">PUM-HD domain-containing protein</fullName>
    </recommendedName>
</protein>
<dbReference type="Proteomes" id="UP000011750">
    <property type="component" value="Chromosome A10"/>
</dbReference>
<evidence type="ECO:0000256" key="3">
    <source>
        <dbReference type="ARBA" id="ARBA00022737"/>
    </source>
</evidence>
<dbReference type="Gramene" id="A10p17610.2_BraZ1">
    <property type="protein sequence ID" value="A10p17610.2_BraZ1.CDS"/>
    <property type="gene ID" value="A10g17610.2_BraZ1"/>
</dbReference>
<keyword evidence="12" id="KW-1185">Reference proteome</keyword>
<dbReference type="SUPFAM" id="SSF48371">
    <property type="entry name" value="ARM repeat"/>
    <property type="match status" value="1"/>
</dbReference>
<dbReference type="EMBL" id="LS974626">
    <property type="protein sequence ID" value="CAG7910515.1"/>
    <property type="molecule type" value="Genomic_DNA"/>
</dbReference>
<name>A0A3P6D0E4_BRACM</name>
<feature type="repeat" description="Pumilio" evidence="6">
    <location>
        <begin position="99"/>
        <end position="138"/>
    </location>
</feature>
<reference evidence="12" key="1">
    <citation type="journal article" date="2011" name="Nat. Genet.">
        <title>The genome of the mesopolyploid crop species Brassica rapa.</title>
        <authorList>
            <consortium name="Brassica rapa Genome Sequencing Project Consortium"/>
            <person name="Wang X."/>
            <person name="Wang H."/>
            <person name="Wang J."/>
            <person name="Sun R."/>
            <person name="Wu J."/>
            <person name="Liu S."/>
            <person name="Bai Y."/>
            <person name="Mun J.H."/>
            <person name="Bancroft I."/>
            <person name="Cheng F."/>
            <person name="Huang S."/>
            <person name="Li X."/>
            <person name="Hua W."/>
            <person name="Wang J."/>
            <person name="Wang X."/>
            <person name="Freeling M."/>
            <person name="Pires J.C."/>
            <person name="Paterson A.H."/>
            <person name="Chalhoub B."/>
            <person name="Wang B."/>
            <person name="Hayward A."/>
            <person name="Sharpe A.G."/>
            <person name="Park B.S."/>
            <person name="Weisshaar B."/>
            <person name="Liu B."/>
            <person name="Li B."/>
            <person name="Liu B."/>
            <person name="Tong C."/>
            <person name="Song C."/>
            <person name="Duran C."/>
            <person name="Peng C."/>
            <person name="Geng C."/>
            <person name="Koh C."/>
            <person name="Lin C."/>
            <person name="Edwards D."/>
            <person name="Mu D."/>
            <person name="Shen D."/>
            <person name="Soumpourou E."/>
            <person name="Li F."/>
            <person name="Fraser F."/>
            <person name="Conant G."/>
            <person name="Lassalle G."/>
            <person name="King G.J."/>
            <person name="Bonnema G."/>
            <person name="Tang H."/>
            <person name="Wang H."/>
            <person name="Belcram H."/>
            <person name="Zhou H."/>
            <person name="Hirakawa H."/>
            <person name="Abe H."/>
            <person name="Guo H."/>
            <person name="Wang H."/>
            <person name="Jin H."/>
            <person name="Parkin I.A."/>
            <person name="Batley J."/>
            <person name="Kim J.S."/>
            <person name="Just J."/>
            <person name="Li J."/>
            <person name="Xu J."/>
            <person name="Deng J."/>
            <person name="Kim J.A."/>
            <person name="Li J."/>
            <person name="Yu J."/>
            <person name="Meng J."/>
            <person name="Wang J."/>
            <person name="Min J."/>
            <person name="Poulain J."/>
            <person name="Wang J."/>
            <person name="Hatakeyama K."/>
            <person name="Wu K."/>
            <person name="Wang L."/>
            <person name="Fang L."/>
            <person name="Trick M."/>
            <person name="Links M.G."/>
            <person name="Zhao M."/>
            <person name="Jin M."/>
            <person name="Ramchiary N."/>
            <person name="Drou N."/>
            <person name="Berkman P.J."/>
            <person name="Cai Q."/>
            <person name="Huang Q."/>
            <person name="Li R."/>
            <person name="Tabata S."/>
            <person name="Cheng S."/>
            <person name="Zhang S."/>
            <person name="Zhang S."/>
            <person name="Huang S."/>
            <person name="Sato S."/>
            <person name="Sun S."/>
            <person name="Kwon S.J."/>
            <person name="Choi S.R."/>
            <person name="Lee T.H."/>
            <person name="Fan W."/>
            <person name="Zhao X."/>
            <person name="Tan X."/>
            <person name="Xu X."/>
            <person name="Wang Y."/>
            <person name="Qiu Y."/>
            <person name="Yin Y."/>
            <person name="Li Y."/>
            <person name="Du Y."/>
            <person name="Liao Y."/>
            <person name="Lim Y."/>
            <person name="Narusaka Y."/>
            <person name="Wang Y."/>
            <person name="Wang Z."/>
            <person name="Li Z."/>
            <person name="Wang Z."/>
            <person name="Xiong Z."/>
            <person name="Zhang Z."/>
        </authorList>
    </citation>
    <scope>NUCLEOTIDE SEQUENCE [LARGE SCALE GENOMIC DNA]</scope>
    <source>
        <strain evidence="12">cv. Chiifu-401-42</strain>
    </source>
</reference>
<dbReference type="Proteomes" id="UP000694005">
    <property type="component" value="Chromosome A10"/>
</dbReference>
<dbReference type="PANTHER" id="PTHR12537">
    <property type="entry name" value="RNA BINDING PROTEIN PUMILIO-RELATED"/>
    <property type="match status" value="1"/>
</dbReference>
<dbReference type="OMA" id="HYVELSC"/>
<dbReference type="EMBL" id="LR031577">
    <property type="protein sequence ID" value="VDD18184.1"/>
    <property type="molecule type" value="Genomic_DNA"/>
</dbReference>
<evidence type="ECO:0000256" key="1">
    <source>
        <dbReference type="ARBA" id="ARBA00004496"/>
    </source>
</evidence>
<evidence type="ECO:0000313" key="10">
    <source>
        <dbReference type="EMBL" id="VDD18184.1"/>
    </source>
</evidence>
<evidence type="ECO:0000313" key="11">
    <source>
        <dbReference type="EnsemblPlants" id="Bra002552.1-P"/>
    </source>
</evidence>
<evidence type="ECO:0000256" key="4">
    <source>
        <dbReference type="ARBA" id="ARBA00022845"/>
    </source>
</evidence>
<gene>
    <name evidence="10" type="ORF">BRAA10T43761Z</name>
    <name evidence="9" type="ORF">BRAPAZ1V2_A10P17610.2</name>
</gene>
<dbReference type="InterPro" id="IPR033133">
    <property type="entry name" value="PUM-HD"/>
</dbReference>
<evidence type="ECO:0000256" key="2">
    <source>
        <dbReference type="ARBA" id="ARBA00022490"/>
    </source>
</evidence>
<dbReference type="HOGENOM" id="CLU_1621348_0_0_1"/>
<dbReference type="PROSITE" id="PS50303">
    <property type="entry name" value="PUM_HD"/>
    <property type="match status" value="1"/>
</dbReference>
<organism evidence="10">
    <name type="scientific">Brassica campestris</name>
    <name type="common">Field mustard</name>
    <dbReference type="NCBI Taxonomy" id="3711"/>
    <lineage>
        <taxon>Eukaryota</taxon>
        <taxon>Viridiplantae</taxon>
        <taxon>Streptophyta</taxon>
        <taxon>Embryophyta</taxon>
        <taxon>Tracheophyta</taxon>
        <taxon>Spermatophyta</taxon>
        <taxon>Magnoliopsida</taxon>
        <taxon>eudicotyledons</taxon>
        <taxon>Gunneridae</taxon>
        <taxon>Pentapetalae</taxon>
        <taxon>rosids</taxon>
        <taxon>malvids</taxon>
        <taxon>Brassicales</taxon>
        <taxon>Brassicaceae</taxon>
        <taxon>Brassiceae</taxon>
        <taxon>Brassica</taxon>
    </lineage>
</organism>
<dbReference type="Gramene" id="Bra002552.1">
    <property type="protein sequence ID" value="Bra002552.1-P"/>
    <property type="gene ID" value="Bra002552"/>
</dbReference>
<evidence type="ECO:0000256" key="7">
    <source>
        <dbReference type="SAM" id="MobiDB-lite"/>
    </source>
</evidence>
<dbReference type="eggNOG" id="KOG2049">
    <property type="taxonomic scope" value="Eukaryota"/>
</dbReference>
<dbReference type="InterPro" id="IPR016024">
    <property type="entry name" value="ARM-type_fold"/>
</dbReference>
<dbReference type="AlphaFoldDB" id="A0A3P6D0E4"/>
<dbReference type="GO" id="GO:0003723">
    <property type="term" value="F:RNA binding"/>
    <property type="evidence" value="ECO:0007669"/>
    <property type="project" value="UniProtKB-KW"/>
</dbReference>
<evidence type="ECO:0000256" key="5">
    <source>
        <dbReference type="ARBA" id="ARBA00022884"/>
    </source>
</evidence>
<feature type="domain" description="PUM-HD" evidence="8">
    <location>
        <begin position="1"/>
        <end position="163"/>
    </location>
</feature>
<keyword evidence="5" id="KW-0694">RNA-binding</keyword>
<evidence type="ECO:0000259" key="8">
    <source>
        <dbReference type="PROSITE" id="PS50303"/>
    </source>
</evidence>
<keyword evidence="4" id="KW-0810">Translation regulation</keyword>
<reference evidence="12" key="2">
    <citation type="journal article" date="2018" name="Hortic Res">
        <title>Improved Brassica rapa reference genome by single-molecule sequencing and chromosome conformation capture technologies.</title>
        <authorList>
            <person name="Zhang L."/>
            <person name="Cai X."/>
            <person name="Wu J."/>
            <person name="Liu M."/>
            <person name="Grob S."/>
            <person name="Cheng F."/>
            <person name="Liang J."/>
            <person name="Cai C."/>
            <person name="Liu Z."/>
            <person name="Liu B."/>
            <person name="Wang F."/>
            <person name="Li S."/>
            <person name="Liu F."/>
            <person name="Li X."/>
            <person name="Cheng L."/>
            <person name="Yang W."/>
            <person name="Li M.H."/>
            <person name="Grossniklaus U."/>
            <person name="Zheng H."/>
            <person name="Wang X."/>
        </authorList>
    </citation>
    <scope>NUCLEOTIDE SEQUENCE [LARGE SCALE GENOMIC DNA]</scope>
    <source>
        <strain evidence="12">cv. Chiifu-401-42</strain>
    </source>
</reference>
<dbReference type="InterPro" id="IPR001313">
    <property type="entry name" value="Pumilio_RNA-bd_rpt"/>
</dbReference>
<dbReference type="PROSITE" id="PS50302">
    <property type="entry name" value="PUM"/>
    <property type="match status" value="1"/>
</dbReference>
<reference evidence="11" key="4">
    <citation type="submission" date="2023-03" db="UniProtKB">
        <authorList>
            <consortium name="EnsemblPlants"/>
        </authorList>
    </citation>
    <scope>IDENTIFICATION</scope>
    <source>
        <strain evidence="11">cv. Chiifu-401-42</strain>
    </source>
</reference>
<comment type="subcellular location">
    <subcellularLocation>
        <location evidence="1">Cytoplasm</location>
    </subcellularLocation>
</comment>
<evidence type="ECO:0000313" key="9">
    <source>
        <dbReference type="EMBL" id="CAG7910515.1"/>
    </source>
</evidence>
<dbReference type="InterPro" id="IPR011989">
    <property type="entry name" value="ARM-like"/>
</dbReference>
<accession>M4CEC1</accession>
<dbReference type="PANTHER" id="PTHR12537:SF137">
    <property type="entry name" value="PUMILIO HOMOLOG 16-RELATED"/>
    <property type="match status" value="1"/>
</dbReference>
<accession>A0A3P6D0E4</accession>
<proteinExistence type="predicted"/>
<dbReference type="GO" id="GO:0006417">
    <property type="term" value="P:regulation of translation"/>
    <property type="evidence" value="ECO:0007669"/>
    <property type="project" value="UniProtKB-KW"/>
</dbReference>
<keyword evidence="2" id="KW-0963">Cytoplasm</keyword>